<name>A0A1G4X9P2_9ACTN</name>
<dbReference type="Proteomes" id="UP000198981">
    <property type="component" value="Unassembled WGS sequence"/>
</dbReference>
<evidence type="ECO:0000313" key="3">
    <source>
        <dbReference type="Proteomes" id="UP000198981"/>
    </source>
</evidence>
<dbReference type="STRING" id="1960309.SAMN03159343_0247"/>
<gene>
    <name evidence="2" type="ORF">SAMN03159343_0247</name>
</gene>
<evidence type="ECO:0000313" key="2">
    <source>
        <dbReference type="EMBL" id="SCX37945.1"/>
    </source>
</evidence>
<proteinExistence type="predicted"/>
<keyword evidence="3" id="KW-1185">Reference proteome</keyword>
<reference evidence="3" key="1">
    <citation type="submission" date="2016-10" db="EMBL/GenBank/DDBJ databases">
        <authorList>
            <person name="Varghese N."/>
            <person name="Submissions S."/>
        </authorList>
    </citation>
    <scope>NUCLEOTIDE SEQUENCE [LARGE SCALE GENOMIC DNA]</scope>
    <source>
        <strain evidence="3">DSM 45722</strain>
    </source>
</reference>
<dbReference type="AlphaFoldDB" id="A0A1G4X9P2"/>
<dbReference type="EMBL" id="FMUH01000001">
    <property type="protein sequence ID" value="SCX37945.1"/>
    <property type="molecule type" value="Genomic_DNA"/>
</dbReference>
<organism evidence="2 3">
    <name type="scientific">Klenkia marina</name>
    <dbReference type="NCBI Taxonomy" id="1960309"/>
    <lineage>
        <taxon>Bacteria</taxon>
        <taxon>Bacillati</taxon>
        <taxon>Actinomycetota</taxon>
        <taxon>Actinomycetes</taxon>
        <taxon>Geodermatophilales</taxon>
        <taxon>Geodermatophilaceae</taxon>
        <taxon>Klenkia</taxon>
    </lineage>
</organism>
<sequence>MDVDQWAEAIAGRTDAGSYPSVVLLTDKVAGSLLAPFEVQADDENLYWVKSSSLLPPAEPAALVKEYVVARAGALIGAPVCRSTLIRIPPDLDGEELRDGMFLKAGLAHGSLAVERADERGRPYLVERKSDDNVRRHARIYALFDWCCGSDAQWLYDIDDNLSIYSHDHGRYLPPMDTGFLTRAALEAEVGRDNSLTDSPVGLNANELMDVASDLLKVSENDLLTILKGVPASWPVDDETLGALGWFLFERREGVAQRLMQLTSRV</sequence>
<protein>
    <recommendedName>
        <fullName evidence="1">HipA-like kinase domain-containing protein</fullName>
    </recommendedName>
</protein>
<dbReference type="Pfam" id="PF20613">
    <property type="entry name" value="HipA_2"/>
    <property type="match status" value="1"/>
</dbReference>
<accession>A0A1G4X9P2</accession>
<evidence type="ECO:0000259" key="1">
    <source>
        <dbReference type="Pfam" id="PF20613"/>
    </source>
</evidence>
<dbReference type="InterPro" id="IPR046748">
    <property type="entry name" value="HipA_2"/>
</dbReference>
<feature type="domain" description="HipA-like kinase" evidence="1">
    <location>
        <begin position="28"/>
        <end position="119"/>
    </location>
</feature>